<feature type="compositionally biased region" description="Polar residues" evidence="1">
    <location>
        <begin position="125"/>
        <end position="138"/>
    </location>
</feature>
<comment type="caution">
    <text evidence="2">The sequence shown here is derived from an EMBL/GenBank/DDBJ whole genome shotgun (WGS) entry which is preliminary data.</text>
</comment>
<evidence type="ECO:0000313" key="3">
    <source>
        <dbReference type="Proteomes" id="UP000704176"/>
    </source>
</evidence>
<reference evidence="2 3" key="1">
    <citation type="submission" date="2021-09" db="EMBL/GenBank/DDBJ databases">
        <title>The complete genome sequence of a new microorganism.</title>
        <authorList>
            <person name="Zi Z."/>
        </authorList>
    </citation>
    <scope>NUCLEOTIDE SEQUENCE [LARGE SCALE GENOMIC DNA]</scope>
    <source>
        <strain evidence="2 3">WGZ8</strain>
    </source>
</reference>
<gene>
    <name evidence="2" type="ORF">K9B37_05890</name>
</gene>
<dbReference type="SUPFAM" id="SSF56436">
    <property type="entry name" value="C-type lectin-like"/>
    <property type="match status" value="1"/>
</dbReference>
<dbReference type="Proteomes" id="UP000704176">
    <property type="component" value="Unassembled WGS sequence"/>
</dbReference>
<dbReference type="InterPro" id="IPR016187">
    <property type="entry name" value="CTDL_fold"/>
</dbReference>
<evidence type="ECO:0000313" key="2">
    <source>
        <dbReference type="EMBL" id="MBZ6075818.1"/>
    </source>
</evidence>
<sequence length="212" mass="21863">MAPAAFDTAYSQSAGGSANMTFFVTSVGSGKGADLGGLEGADRHCQALAQAAGAGGKTWRAYLSTQASGNVPAVNAQDRIGRGPWQNAKGVVIAKDVTDLHAANNITKETALTEKGEMVKGRGDTPNTHDMLTGSQPDGTAFPAGEDRTCGNWTRSGTEGATMLGHHDRMGLDEQPPAKSWNSSHLSRGGCSQDALKSTGGAGLFYCFAADR</sequence>
<evidence type="ECO:0008006" key="4">
    <source>
        <dbReference type="Google" id="ProtNLM"/>
    </source>
</evidence>
<dbReference type="EMBL" id="JAIRBM010000003">
    <property type="protein sequence ID" value="MBZ6075818.1"/>
    <property type="molecule type" value="Genomic_DNA"/>
</dbReference>
<accession>A0ABS7VLJ1</accession>
<evidence type="ECO:0000256" key="1">
    <source>
        <dbReference type="SAM" id="MobiDB-lite"/>
    </source>
</evidence>
<feature type="region of interest" description="Disordered" evidence="1">
    <location>
        <begin position="118"/>
        <end position="146"/>
    </location>
</feature>
<name>A0ABS7VLJ1_9HYPH</name>
<organism evidence="2 3">
    <name type="scientific">Microvirga puerhi</name>
    <dbReference type="NCBI Taxonomy" id="2876078"/>
    <lineage>
        <taxon>Bacteria</taxon>
        <taxon>Pseudomonadati</taxon>
        <taxon>Pseudomonadota</taxon>
        <taxon>Alphaproteobacteria</taxon>
        <taxon>Hyphomicrobiales</taxon>
        <taxon>Methylobacteriaceae</taxon>
        <taxon>Microvirga</taxon>
    </lineage>
</organism>
<protein>
    <recommendedName>
        <fullName evidence="4">Lectin</fullName>
    </recommendedName>
</protein>
<keyword evidence="3" id="KW-1185">Reference proteome</keyword>
<dbReference type="Gene3D" id="3.10.100.10">
    <property type="entry name" value="Mannose-Binding Protein A, subunit A"/>
    <property type="match status" value="1"/>
</dbReference>
<proteinExistence type="predicted"/>
<dbReference type="InterPro" id="IPR016186">
    <property type="entry name" value="C-type_lectin-like/link_sf"/>
</dbReference>